<reference evidence="2 3" key="1">
    <citation type="submission" date="2017-11" db="EMBL/GenBank/DDBJ databases">
        <title>De-novo sequencing of pomegranate (Punica granatum L.) genome.</title>
        <authorList>
            <person name="Akparov Z."/>
            <person name="Amiraslanov A."/>
            <person name="Hajiyeva S."/>
            <person name="Abbasov M."/>
            <person name="Kaur K."/>
            <person name="Hamwieh A."/>
            <person name="Solovyev V."/>
            <person name="Salamov A."/>
            <person name="Braich B."/>
            <person name="Kosarev P."/>
            <person name="Mahmoud A."/>
            <person name="Hajiyev E."/>
            <person name="Babayeva S."/>
            <person name="Izzatullayeva V."/>
            <person name="Mammadov A."/>
            <person name="Mammadov A."/>
            <person name="Sharifova S."/>
            <person name="Ojaghi J."/>
            <person name="Eynullazada K."/>
            <person name="Bayramov B."/>
            <person name="Abdulazimova A."/>
            <person name="Shahmuradov I."/>
        </authorList>
    </citation>
    <scope>NUCLEOTIDE SEQUENCE [LARGE SCALE GENOMIC DNA]</scope>
    <source>
        <strain evidence="3">cv. AG2017</strain>
        <tissue evidence="2">Leaf</tissue>
    </source>
</reference>
<evidence type="ECO:0000313" key="3">
    <source>
        <dbReference type="Proteomes" id="UP000233551"/>
    </source>
</evidence>
<name>A0A2I0L3N5_PUNGR</name>
<proteinExistence type="predicted"/>
<dbReference type="EMBL" id="PGOL01000181">
    <property type="protein sequence ID" value="PKI75243.1"/>
    <property type="molecule type" value="Genomic_DNA"/>
</dbReference>
<evidence type="ECO:0000313" key="2">
    <source>
        <dbReference type="EMBL" id="PKI75243.1"/>
    </source>
</evidence>
<feature type="compositionally biased region" description="Basic and acidic residues" evidence="1">
    <location>
        <begin position="46"/>
        <end position="56"/>
    </location>
</feature>
<comment type="caution">
    <text evidence="2">The sequence shown here is derived from an EMBL/GenBank/DDBJ whole genome shotgun (WGS) entry which is preliminary data.</text>
</comment>
<keyword evidence="3" id="KW-1185">Reference proteome</keyword>
<accession>A0A2I0L3N5</accession>
<dbReference type="Proteomes" id="UP000233551">
    <property type="component" value="Unassembled WGS sequence"/>
</dbReference>
<dbReference type="AlphaFoldDB" id="A0A2I0L3N5"/>
<gene>
    <name evidence="2" type="ORF">CRG98_004394</name>
</gene>
<organism evidence="2 3">
    <name type="scientific">Punica granatum</name>
    <name type="common">Pomegranate</name>
    <dbReference type="NCBI Taxonomy" id="22663"/>
    <lineage>
        <taxon>Eukaryota</taxon>
        <taxon>Viridiplantae</taxon>
        <taxon>Streptophyta</taxon>
        <taxon>Embryophyta</taxon>
        <taxon>Tracheophyta</taxon>
        <taxon>Spermatophyta</taxon>
        <taxon>Magnoliopsida</taxon>
        <taxon>eudicotyledons</taxon>
        <taxon>Gunneridae</taxon>
        <taxon>Pentapetalae</taxon>
        <taxon>rosids</taxon>
        <taxon>malvids</taxon>
        <taxon>Myrtales</taxon>
        <taxon>Lythraceae</taxon>
        <taxon>Punica</taxon>
    </lineage>
</organism>
<protein>
    <submittedName>
        <fullName evidence="2">Uncharacterized protein</fullName>
    </submittedName>
</protein>
<feature type="region of interest" description="Disordered" evidence="1">
    <location>
        <begin position="30"/>
        <end position="59"/>
    </location>
</feature>
<evidence type="ECO:0000256" key="1">
    <source>
        <dbReference type="SAM" id="MobiDB-lite"/>
    </source>
</evidence>
<sequence length="115" mass="13305">MRKDENALTILQKFQSSAIAYPRRSVNESGVELGPERRARSLRKGKGAEREGNWRRQEKKRARNVRESIKVMVLEFRGFKGMVEGEKEKKETMEDGVGSSLIPLDCWFCFLVVWA</sequence>